<accession>A0A7R9HIN1</accession>
<name>A0A7R9HIN1_9NEOP</name>
<feature type="region of interest" description="Disordered" evidence="1">
    <location>
        <begin position="51"/>
        <end position="71"/>
    </location>
</feature>
<protein>
    <submittedName>
        <fullName evidence="4">Uncharacterized protein</fullName>
    </submittedName>
</protein>
<feature type="transmembrane region" description="Helical" evidence="2">
    <location>
        <begin position="163"/>
        <end position="188"/>
    </location>
</feature>
<dbReference type="EMBL" id="OB792697">
    <property type="protein sequence ID" value="CAD7423641.1"/>
    <property type="molecule type" value="Genomic_DNA"/>
</dbReference>
<keyword evidence="2" id="KW-1133">Transmembrane helix</keyword>
<dbReference type="AlphaFoldDB" id="A0A7R9HIN1"/>
<evidence type="ECO:0000256" key="2">
    <source>
        <dbReference type="SAM" id="Phobius"/>
    </source>
</evidence>
<gene>
    <name evidence="4" type="ORF">TMSB3V08_LOCUS619</name>
</gene>
<evidence type="ECO:0000256" key="3">
    <source>
        <dbReference type="SAM" id="SignalP"/>
    </source>
</evidence>
<organism evidence="4">
    <name type="scientific">Timema monikensis</name>
    <dbReference type="NCBI Taxonomy" id="170555"/>
    <lineage>
        <taxon>Eukaryota</taxon>
        <taxon>Metazoa</taxon>
        <taxon>Ecdysozoa</taxon>
        <taxon>Arthropoda</taxon>
        <taxon>Hexapoda</taxon>
        <taxon>Insecta</taxon>
        <taxon>Pterygota</taxon>
        <taxon>Neoptera</taxon>
        <taxon>Polyneoptera</taxon>
        <taxon>Phasmatodea</taxon>
        <taxon>Timematodea</taxon>
        <taxon>Timematoidea</taxon>
        <taxon>Timematidae</taxon>
        <taxon>Timema</taxon>
    </lineage>
</organism>
<keyword evidence="2" id="KW-0812">Transmembrane</keyword>
<keyword evidence="2" id="KW-0472">Membrane</keyword>
<proteinExistence type="predicted"/>
<sequence length="189" mass="20636">MVLLNLSLSVPVANSLTFVFTALTGIAIGEETPNKGIGKVELEEVNPHLHGGRVENHLGKTTPSSPDRDSNLDLHVISSRAQHDKHFSQLRHRGGTDIDRETVRVWGCSREEATDDNSSRLWALRWDFAPRPGPGISPTGTNIQLSSHSHKWTVALTYIVTRLVFNSGTGVLSLFTQAALLVLSVSLLV</sequence>
<feature type="chain" id="PRO_5031460307" evidence="3">
    <location>
        <begin position="16"/>
        <end position="189"/>
    </location>
</feature>
<feature type="signal peptide" evidence="3">
    <location>
        <begin position="1"/>
        <end position="15"/>
    </location>
</feature>
<keyword evidence="3" id="KW-0732">Signal</keyword>
<feature type="transmembrane region" description="Helical" evidence="2">
    <location>
        <begin position="12"/>
        <end position="29"/>
    </location>
</feature>
<evidence type="ECO:0000313" key="4">
    <source>
        <dbReference type="EMBL" id="CAD7423641.1"/>
    </source>
</evidence>
<evidence type="ECO:0000256" key="1">
    <source>
        <dbReference type="SAM" id="MobiDB-lite"/>
    </source>
</evidence>
<reference evidence="4" key="1">
    <citation type="submission" date="2020-11" db="EMBL/GenBank/DDBJ databases">
        <authorList>
            <person name="Tran Van P."/>
        </authorList>
    </citation>
    <scope>NUCLEOTIDE SEQUENCE</scope>
</reference>